<dbReference type="RefSeq" id="WP_194931537.1">
    <property type="nucleotide sequence ID" value="NZ_JADLZT010000006.1"/>
</dbReference>
<dbReference type="PIRSF" id="PIRSF016184">
    <property type="entry name" value="PhzC_PhzF"/>
    <property type="match status" value="1"/>
</dbReference>
<evidence type="ECO:0000256" key="2">
    <source>
        <dbReference type="ARBA" id="ARBA00023235"/>
    </source>
</evidence>
<dbReference type="Gene3D" id="3.10.310.10">
    <property type="entry name" value="Diaminopimelate Epimerase, Chain A, domain 1"/>
    <property type="match status" value="2"/>
</dbReference>
<dbReference type="Proteomes" id="UP001429984">
    <property type="component" value="Unassembled WGS sequence"/>
</dbReference>
<dbReference type="SUPFAM" id="SSF54506">
    <property type="entry name" value="Diaminopimelate epimerase-like"/>
    <property type="match status" value="1"/>
</dbReference>
<comment type="caution">
    <text evidence="3">The sequence shown here is derived from an EMBL/GenBank/DDBJ whole genome shotgun (WGS) entry which is preliminary data.</text>
</comment>
<sequence length="296" mass="32085">MEVHIVNAFTADGRGGNPAGVVLDADRLDAAARLAVAGRVGLSETAFVSRSEHETVRLEFFTPTRQIAHCGHATIATFALLRELGRVGEGVLSKETIDGRREVIVEGDTVWMEQRSPRYEPIDGASALGRSIAASLGISGELRADVVDTGNRFAVVEVDGARALSALRPDFRQIGRISEELDLIGYYVFSRRDAGEGRVATTRMFAPRYGIEEEPATGMAAGPLACLLFREPEASTERATEWTIEQGRFMSPPSPSALRVRLELADDRITRLFAGGCARVERRMLLEEAVVSPGAT</sequence>
<name>A0ABS0B787_9GAMM</name>
<evidence type="ECO:0000256" key="1">
    <source>
        <dbReference type="ARBA" id="ARBA00008270"/>
    </source>
</evidence>
<dbReference type="NCBIfam" id="TIGR00654">
    <property type="entry name" value="PhzF_family"/>
    <property type="match status" value="1"/>
</dbReference>
<proteinExistence type="inferred from homology"/>
<dbReference type="EMBL" id="JADLZT010000006">
    <property type="protein sequence ID" value="MBF6024894.1"/>
    <property type="molecule type" value="Genomic_DNA"/>
</dbReference>
<keyword evidence="2" id="KW-0413">Isomerase</keyword>
<dbReference type="InterPro" id="IPR003719">
    <property type="entry name" value="Phenazine_PhzF-like"/>
</dbReference>
<reference evidence="3 4" key="1">
    <citation type="submission" date="2020-11" db="EMBL/GenBank/DDBJ databases">
        <title>Draft Genome Sequence and Secondary Metabolite Biosynthetic Potential of the Lysobacter niastensis Type strain DSM 18481.</title>
        <authorList>
            <person name="Turrini P."/>
            <person name="Artuso I."/>
            <person name="Tescari M."/>
            <person name="Lugli G.A."/>
            <person name="Frangipani E."/>
            <person name="Ventura M."/>
            <person name="Visca P."/>
        </authorList>
    </citation>
    <scope>NUCLEOTIDE SEQUENCE [LARGE SCALE GENOMIC DNA]</scope>
    <source>
        <strain evidence="3 4">DSM 18481</strain>
    </source>
</reference>
<organism evidence="3 4">
    <name type="scientific">Lysobacter niastensis</name>
    <dbReference type="NCBI Taxonomy" id="380629"/>
    <lineage>
        <taxon>Bacteria</taxon>
        <taxon>Pseudomonadati</taxon>
        <taxon>Pseudomonadota</taxon>
        <taxon>Gammaproteobacteria</taxon>
        <taxon>Lysobacterales</taxon>
        <taxon>Lysobacteraceae</taxon>
        <taxon>Lysobacter</taxon>
    </lineage>
</organism>
<dbReference type="Pfam" id="PF02567">
    <property type="entry name" value="PhzC-PhzF"/>
    <property type="match status" value="1"/>
</dbReference>
<comment type="similarity">
    <text evidence="1">Belongs to the PhzF family.</text>
</comment>
<protein>
    <submittedName>
        <fullName evidence="3">PhzF family phenazine biosynthesis protein</fullName>
    </submittedName>
</protein>
<accession>A0ABS0B787</accession>
<evidence type="ECO:0000313" key="4">
    <source>
        <dbReference type="Proteomes" id="UP001429984"/>
    </source>
</evidence>
<evidence type="ECO:0000313" key="3">
    <source>
        <dbReference type="EMBL" id="MBF6024894.1"/>
    </source>
</evidence>
<gene>
    <name evidence="3" type="ORF">IU514_12740</name>
</gene>
<dbReference type="PANTHER" id="PTHR13774:SF39">
    <property type="entry name" value="BIOSYNTHESIS PROTEIN, PUTATIVE-RELATED"/>
    <property type="match status" value="1"/>
</dbReference>
<keyword evidence="4" id="KW-1185">Reference proteome</keyword>
<dbReference type="PANTHER" id="PTHR13774">
    <property type="entry name" value="PHENAZINE BIOSYNTHESIS PROTEIN"/>
    <property type="match status" value="1"/>
</dbReference>